<proteinExistence type="predicted"/>
<feature type="compositionally biased region" description="Polar residues" evidence="6">
    <location>
        <begin position="172"/>
        <end position="182"/>
    </location>
</feature>
<comment type="subcellular location">
    <subcellularLocation>
        <location evidence="1">Membrane</location>
    </subcellularLocation>
</comment>
<keyword evidence="3 7" id="KW-1133">Transmembrane helix</keyword>
<dbReference type="GO" id="GO:0043495">
    <property type="term" value="F:protein-membrane adaptor activity"/>
    <property type="evidence" value="ECO:0007669"/>
    <property type="project" value="TreeGrafter"/>
</dbReference>
<name>A0A165BCZ2_9APHY</name>
<feature type="transmembrane region" description="Helical" evidence="7">
    <location>
        <begin position="447"/>
        <end position="467"/>
    </location>
</feature>
<dbReference type="PANTHER" id="PTHR12911:SF8">
    <property type="entry name" value="KLAROID PROTEIN-RELATED"/>
    <property type="match status" value="1"/>
</dbReference>
<evidence type="ECO:0000256" key="3">
    <source>
        <dbReference type="ARBA" id="ARBA00022989"/>
    </source>
</evidence>
<evidence type="ECO:0000256" key="5">
    <source>
        <dbReference type="SAM" id="Coils"/>
    </source>
</evidence>
<evidence type="ECO:0000256" key="4">
    <source>
        <dbReference type="ARBA" id="ARBA00023136"/>
    </source>
</evidence>
<protein>
    <recommendedName>
        <fullName evidence="8">SUN domain-containing protein</fullName>
    </recommendedName>
</protein>
<evidence type="ECO:0000256" key="7">
    <source>
        <dbReference type="SAM" id="Phobius"/>
    </source>
</evidence>
<organism evidence="9 10">
    <name type="scientific">Laetiporus sulphureus 93-53</name>
    <dbReference type="NCBI Taxonomy" id="1314785"/>
    <lineage>
        <taxon>Eukaryota</taxon>
        <taxon>Fungi</taxon>
        <taxon>Dikarya</taxon>
        <taxon>Basidiomycota</taxon>
        <taxon>Agaricomycotina</taxon>
        <taxon>Agaricomycetes</taxon>
        <taxon>Polyporales</taxon>
        <taxon>Laetiporus</taxon>
    </lineage>
</organism>
<feature type="region of interest" description="Disordered" evidence="6">
    <location>
        <begin position="1"/>
        <end position="29"/>
    </location>
</feature>
<dbReference type="Gene3D" id="2.60.120.260">
    <property type="entry name" value="Galactose-binding domain-like"/>
    <property type="match status" value="1"/>
</dbReference>
<feature type="compositionally biased region" description="Acidic residues" evidence="6">
    <location>
        <begin position="346"/>
        <end position="357"/>
    </location>
</feature>
<feature type="compositionally biased region" description="Polar residues" evidence="6">
    <location>
        <begin position="259"/>
        <end position="272"/>
    </location>
</feature>
<gene>
    <name evidence="9" type="ORF">LAESUDRAFT_764305</name>
</gene>
<dbReference type="AlphaFoldDB" id="A0A165BCZ2"/>
<feature type="transmembrane region" description="Helical" evidence="7">
    <location>
        <begin position="497"/>
        <end position="518"/>
    </location>
</feature>
<keyword evidence="4 7" id="KW-0472">Membrane</keyword>
<evidence type="ECO:0000256" key="2">
    <source>
        <dbReference type="ARBA" id="ARBA00022692"/>
    </source>
</evidence>
<feature type="compositionally biased region" description="Polar residues" evidence="6">
    <location>
        <begin position="369"/>
        <end position="382"/>
    </location>
</feature>
<dbReference type="PANTHER" id="PTHR12911">
    <property type="entry name" value="SAD1/UNC-84-LIKE PROTEIN-RELATED"/>
    <property type="match status" value="1"/>
</dbReference>
<evidence type="ECO:0000256" key="6">
    <source>
        <dbReference type="SAM" id="MobiDB-lite"/>
    </source>
</evidence>
<feature type="compositionally biased region" description="Polar residues" evidence="6">
    <location>
        <begin position="280"/>
        <end position="293"/>
    </location>
</feature>
<keyword evidence="10" id="KW-1185">Reference proteome</keyword>
<feature type="region of interest" description="Disordered" evidence="6">
    <location>
        <begin position="120"/>
        <end position="404"/>
    </location>
</feature>
<dbReference type="Pfam" id="PF07738">
    <property type="entry name" value="Sad1_UNC"/>
    <property type="match status" value="2"/>
</dbReference>
<dbReference type="STRING" id="1314785.A0A165BCZ2"/>
<feature type="compositionally biased region" description="Polar residues" evidence="6">
    <location>
        <begin position="134"/>
        <end position="153"/>
    </location>
</feature>
<feature type="coiled-coil region" evidence="5">
    <location>
        <begin position="574"/>
        <end position="630"/>
    </location>
</feature>
<reference evidence="9 10" key="1">
    <citation type="journal article" date="2016" name="Mol. Biol. Evol.">
        <title>Comparative Genomics of Early-Diverging Mushroom-Forming Fungi Provides Insights into the Origins of Lignocellulose Decay Capabilities.</title>
        <authorList>
            <person name="Nagy L.G."/>
            <person name="Riley R."/>
            <person name="Tritt A."/>
            <person name="Adam C."/>
            <person name="Daum C."/>
            <person name="Floudas D."/>
            <person name="Sun H."/>
            <person name="Yadav J.S."/>
            <person name="Pangilinan J."/>
            <person name="Larsson K.H."/>
            <person name="Matsuura K."/>
            <person name="Barry K."/>
            <person name="Labutti K."/>
            <person name="Kuo R."/>
            <person name="Ohm R.A."/>
            <person name="Bhattacharya S.S."/>
            <person name="Shirouzu T."/>
            <person name="Yoshinaga Y."/>
            <person name="Martin F.M."/>
            <person name="Grigoriev I.V."/>
            <person name="Hibbett D.S."/>
        </authorList>
    </citation>
    <scope>NUCLEOTIDE SEQUENCE [LARGE SCALE GENOMIC DNA]</scope>
    <source>
        <strain evidence="9 10">93-53</strain>
    </source>
</reference>
<evidence type="ECO:0000259" key="8">
    <source>
        <dbReference type="PROSITE" id="PS51469"/>
    </source>
</evidence>
<dbReference type="InParanoid" id="A0A165BCZ2"/>
<feature type="region of interest" description="Disordered" evidence="6">
    <location>
        <begin position="41"/>
        <end position="64"/>
    </location>
</feature>
<evidence type="ECO:0000256" key="1">
    <source>
        <dbReference type="ARBA" id="ARBA00004370"/>
    </source>
</evidence>
<dbReference type="GO" id="GO:0034993">
    <property type="term" value="C:meiotic nuclear membrane microtubule tethering complex"/>
    <property type="evidence" value="ECO:0007669"/>
    <property type="project" value="TreeGrafter"/>
</dbReference>
<feature type="compositionally biased region" description="Pro residues" evidence="6">
    <location>
        <begin position="46"/>
        <end position="57"/>
    </location>
</feature>
<evidence type="ECO:0000313" key="9">
    <source>
        <dbReference type="EMBL" id="KZT00772.1"/>
    </source>
</evidence>
<feature type="compositionally biased region" description="Polar residues" evidence="6">
    <location>
        <begin position="230"/>
        <end position="247"/>
    </location>
</feature>
<dbReference type="Proteomes" id="UP000076871">
    <property type="component" value="Unassembled WGS sequence"/>
</dbReference>
<evidence type="ECO:0000313" key="10">
    <source>
        <dbReference type="Proteomes" id="UP000076871"/>
    </source>
</evidence>
<keyword evidence="2 7" id="KW-0812">Transmembrane</keyword>
<feature type="compositionally biased region" description="Polar residues" evidence="6">
    <location>
        <begin position="194"/>
        <end position="216"/>
    </location>
</feature>
<dbReference type="InterPro" id="IPR045119">
    <property type="entry name" value="SUN1-5"/>
</dbReference>
<keyword evidence="5" id="KW-0175">Coiled coil</keyword>
<dbReference type="EMBL" id="KV427677">
    <property type="protein sequence ID" value="KZT00772.1"/>
    <property type="molecule type" value="Genomic_DNA"/>
</dbReference>
<feature type="domain" description="SUN" evidence="8">
    <location>
        <begin position="739"/>
        <end position="952"/>
    </location>
</feature>
<dbReference type="GeneID" id="63830449"/>
<accession>A0A165BCZ2</accession>
<sequence length="966" mass="106783">MSFASTPLGQGKRVDRHTFFNKPHRRDNHLFQRAAPLSYSYAAPPLSRPPPQQPVPQHPERSNGVDETALVRFARLKEREQVEQSGVGVNAGPHSHISPHPEKWSVYDTSVNIAGAFNQAVSSTDGNPPPPMNPNETWASGSRRQTLPLSTSVEYEKETQSTINRRLAPPSLSRNGVQSASHMRQGVSEGEGGTSAQQNERGRSTFGQIVEMTQQPVAYLMRPRDPKFTARSNGNGNGYANESTSYDYSAEEREYQAAGATSQSQAPRQSNGAHRRNRISTDNKAYTPSMSEQEGSDEDDHDNEGKRPKKKKKKGGVTGGPPLTSLPTVGHDKKRRRRSGGNSTGLEEEREGESSGDEQDRGSQKHSQRGTPPQQRIPSASRGSVPPETSGFSVGRGSVPPQGDSTMFVERELLDEIDESVVLDSTDDVPHRATFSIGATLGTATNLIIRLAWTIIQLMFGVLGLMARPFGKAFGAVMDVFWHAPRRWIAGMTIGRLIKYGFMGYLLYTAYVILYRFADGNITVSWDPYPQPVHYTPALPAPDEVGVRLQQLESALAVLSANTERSRSAIDNSRSELLGRVNVLENQVSKERQRKWEEERKTRKTTSEALQAVKQELDVLREQLRLQEEMRGNAEPVFMPDEEARARVRALEERFGSVESGVEQALQLGKSAVKAGRSASTTGAWWNKLTSGKSGSQLVIKSSDGQDVSSLINHLVESSVSRLTKDTLARTDYALYSGGAQVIPSLTSETYQIENGWGSKIMGYFGGGVGGWIGRPPVTALHHDINHGHCWPFPGTHGQLGVKLAAPIYISAVTIDHVAKEVATDMRSTPRQMELWGLIEGEDNIEKVKEWRALRDAKREVARTEAELQGRPFADQTEPAYPSTLPKSPEYFRIASFTYNVHSPNNIQTFEIPDEIQDLGIDFGVVVLLIDNNWGRDDFTCLYRLRVHGERKDEVPPPYPEDCAGP</sequence>
<dbReference type="RefSeq" id="XP_040758512.1">
    <property type="nucleotide sequence ID" value="XM_040913421.1"/>
</dbReference>
<dbReference type="PROSITE" id="PS51469">
    <property type="entry name" value="SUN"/>
    <property type="match status" value="1"/>
</dbReference>
<dbReference type="InterPro" id="IPR012919">
    <property type="entry name" value="SUN_dom"/>
</dbReference>
<dbReference type="OrthoDB" id="342281at2759"/>